<evidence type="ECO:0000313" key="2">
    <source>
        <dbReference type="EMBL" id="MFD1831977.1"/>
    </source>
</evidence>
<reference evidence="3" key="1">
    <citation type="journal article" date="2019" name="Int. J. Syst. Evol. Microbiol.">
        <title>The Global Catalogue of Microorganisms (GCM) 10K type strain sequencing project: providing services to taxonomists for standard genome sequencing and annotation.</title>
        <authorList>
            <consortium name="The Broad Institute Genomics Platform"/>
            <consortium name="The Broad Institute Genome Sequencing Center for Infectious Disease"/>
            <person name="Wu L."/>
            <person name="Ma J."/>
        </authorList>
    </citation>
    <scope>NUCLEOTIDE SEQUENCE [LARGE SCALE GENOMIC DNA]</scope>
    <source>
        <strain evidence="3">CGMCC 4.7455</strain>
    </source>
</reference>
<evidence type="ECO:0000256" key="1">
    <source>
        <dbReference type="SAM" id="MobiDB-lite"/>
    </source>
</evidence>
<dbReference type="RefSeq" id="WP_380902428.1">
    <property type="nucleotide sequence ID" value="NZ_JBHUFU010000012.1"/>
</dbReference>
<feature type="compositionally biased region" description="Basic residues" evidence="1">
    <location>
        <begin position="44"/>
        <end position="53"/>
    </location>
</feature>
<organism evidence="2 3">
    <name type="scientific">Streptomyces desertarenae</name>
    <dbReference type="NCBI Taxonomy" id="2666184"/>
    <lineage>
        <taxon>Bacteria</taxon>
        <taxon>Bacillati</taxon>
        <taxon>Actinomycetota</taxon>
        <taxon>Actinomycetes</taxon>
        <taxon>Kitasatosporales</taxon>
        <taxon>Streptomycetaceae</taxon>
        <taxon>Streptomyces</taxon>
    </lineage>
</organism>
<dbReference type="Proteomes" id="UP001597365">
    <property type="component" value="Unassembled WGS sequence"/>
</dbReference>
<evidence type="ECO:0000313" key="3">
    <source>
        <dbReference type="Proteomes" id="UP001597365"/>
    </source>
</evidence>
<comment type="caution">
    <text evidence="2">The sequence shown here is derived from an EMBL/GenBank/DDBJ whole genome shotgun (WGS) entry which is preliminary data.</text>
</comment>
<gene>
    <name evidence="2" type="ORF">ACFSJS_20335</name>
</gene>
<keyword evidence="3" id="KW-1185">Reference proteome</keyword>
<proteinExistence type="predicted"/>
<name>A0ABW4PP22_9ACTN</name>
<accession>A0ABW4PP22</accession>
<dbReference type="EMBL" id="JBHUFU010000012">
    <property type="protein sequence ID" value="MFD1831977.1"/>
    <property type="molecule type" value="Genomic_DNA"/>
</dbReference>
<sequence length="53" mass="5949">MGKRKKDERRQQHDSGLSARSGEEPRSTAEARPAAPASPADVARKHRRRFGHN</sequence>
<feature type="region of interest" description="Disordered" evidence="1">
    <location>
        <begin position="1"/>
        <end position="53"/>
    </location>
</feature>
<evidence type="ECO:0008006" key="4">
    <source>
        <dbReference type="Google" id="ProtNLM"/>
    </source>
</evidence>
<protein>
    <recommendedName>
        <fullName evidence="4">Small hydrophilic protein</fullName>
    </recommendedName>
</protein>
<feature type="compositionally biased region" description="Low complexity" evidence="1">
    <location>
        <begin position="30"/>
        <end position="40"/>
    </location>
</feature>